<dbReference type="PROSITE" id="PS00041">
    <property type="entry name" value="HTH_ARAC_FAMILY_1"/>
    <property type="match status" value="1"/>
</dbReference>
<dbReference type="SUPFAM" id="SSF46689">
    <property type="entry name" value="Homeodomain-like"/>
    <property type="match status" value="2"/>
</dbReference>
<dbReference type="SMART" id="SM00342">
    <property type="entry name" value="HTH_ARAC"/>
    <property type="match status" value="1"/>
</dbReference>
<sequence length="124" mass="14391">MAASYAGCRCRRKSVKGEIVDVIIDWIEAHLDDGLNIEAVAARSGYSKWHLQRAFKEKKGMTLGSFIRYRRLDEAAKSLVTSHKTIMTISMDLGFSSQQCFQRVFKKHFNVTPRDYRNQHRELH</sequence>
<name>A0ABV4E729_9GAMM</name>
<proteinExistence type="predicted"/>
<evidence type="ECO:0000313" key="5">
    <source>
        <dbReference type="EMBL" id="MEY8770721.1"/>
    </source>
</evidence>
<dbReference type="EMBL" id="JBGFFX010000004">
    <property type="protein sequence ID" value="MEY8770721.1"/>
    <property type="molecule type" value="Genomic_DNA"/>
</dbReference>
<evidence type="ECO:0000256" key="2">
    <source>
        <dbReference type="ARBA" id="ARBA00023125"/>
    </source>
</evidence>
<evidence type="ECO:0000256" key="3">
    <source>
        <dbReference type="ARBA" id="ARBA00023163"/>
    </source>
</evidence>
<keyword evidence="1" id="KW-0805">Transcription regulation</keyword>
<gene>
    <name evidence="5" type="ORF">AB6T85_09810</name>
</gene>
<dbReference type="InterPro" id="IPR020449">
    <property type="entry name" value="Tscrpt_reg_AraC-type_HTH"/>
</dbReference>
<accession>A0ABV4E729</accession>
<dbReference type="Gene3D" id="1.10.10.60">
    <property type="entry name" value="Homeodomain-like"/>
    <property type="match status" value="2"/>
</dbReference>
<comment type="caution">
    <text evidence="5">The sequence shown here is derived from an EMBL/GenBank/DDBJ whole genome shotgun (WGS) entry which is preliminary data.</text>
</comment>
<evidence type="ECO:0000259" key="4">
    <source>
        <dbReference type="PROSITE" id="PS01124"/>
    </source>
</evidence>
<dbReference type="InterPro" id="IPR050959">
    <property type="entry name" value="MarA-like"/>
</dbReference>
<evidence type="ECO:0000313" key="6">
    <source>
        <dbReference type="Proteomes" id="UP001565243"/>
    </source>
</evidence>
<dbReference type="Proteomes" id="UP001565243">
    <property type="component" value="Unassembled WGS sequence"/>
</dbReference>
<keyword evidence="6" id="KW-1185">Reference proteome</keyword>
<dbReference type="InterPro" id="IPR018062">
    <property type="entry name" value="HTH_AraC-typ_CS"/>
</dbReference>
<reference evidence="5 6" key="1">
    <citation type="submission" date="2024-07" db="EMBL/GenBank/DDBJ databases">
        <authorList>
            <person name="Hebao G."/>
        </authorList>
    </citation>
    <scope>NUCLEOTIDE SEQUENCE [LARGE SCALE GENOMIC DNA]</scope>
    <source>
        <strain evidence="5 6">ACCC 02193</strain>
    </source>
</reference>
<dbReference type="PRINTS" id="PR00032">
    <property type="entry name" value="HTHARAC"/>
</dbReference>
<keyword evidence="2" id="KW-0238">DNA-binding</keyword>
<feature type="domain" description="HTH araC/xylS-type" evidence="4">
    <location>
        <begin position="21"/>
        <end position="119"/>
    </location>
</feature>
<organism evidence="5 6">
    <name type="scientific">Erwinia aeris</name>
    <dbReference type="NCBI Taxonomy" id="3239803"/>
    <lineage>
        <taxon>Bacteria</taxon>
        <taxon>Pseudomonadati</taxon>
        <taxon>Pseudomonadota</taxon>
        <taxon>Gammaproteobacteria</taxon>
        <taxon>Enterobacterales</taxon>
        <taxon>Erwiniaceae</taxon>
        <taxon>Erwinia</taxon>
    </lineage>
</organism>
<dbReference type="RefSeq" id="WP_301730638.1">
    <property type="nucleotide sequence ID" value="NZ_JBGFFX010000004.1"/>
</dbReference>
<evidence type="ECO:0000256" key="1">
    <source>
        <dbReference type="ARBA" id="ARBA00023015"/>
    </source>
</evidence>
<dbReference type="PANTHER" id="PTHR47504:SF5">
    <property type="entry name" value="RIGHT ORIGIN-BINDING PROTEIN"/>
    <property type="match status" value="1"/>
</dbReference>
<dbReference type="PANTHER" id="PTHR47504">
    <property type="entry name" value="RIGHT ORIGIN-BINDING PROTEIN"/>
    <property type="match status" value="1"/>
</dbReference>
<dbReference type="InterPro" id="IPR018060">
    <property type="entry name" value="HTH_AraC"/>
</dbReference>
<dbReference type="PROSITE" id="PS01124">
    <property type="entry name" value="HTH_ARAC_FAMILY_2"/>
    <property type="match status" value="1"/>
</dbReference>
<dbReference type="Pfam" id="PF12833">
    <property type="entry name" value="HTH_18"/>
    <property type="match status" value="1"/>
</dbReference>
<protein>
    <submittedName>
        <fullName evidence="5">Helix-turn-helix domain-containing protein</fullName>
    </submittedName>
</protein>
<dbReference type="InterPro" id="IPR009057">
    <property type="entry name" value="Homeodomain-like_sf"/>
</dbReference>
<keyword evidence="3" id="KW-0804">Transcription</keyword>